<dbReference type="Proteomes" id="UP000027987">
    <property type="component" value="Chromosome"/>
</dbReference>
<dbReference type="KEGG" id="dja:HY57_01110"/>
<keyword evidence="1" id="KW-0732">Signal</keyword>
<organism evidence="2 3">
    <name type="scientific">Dyella japonica A8</name>
    <dbReference type="NCBI Taxonomy" id="1217721"/>
    <lineage>
        <taxon>Bacteria</taxon>
        <taxon>Pseudomonadati</taxon>
        <taxon>Pseudomonadota</taxon>
        <taxon>Gammaproteobacteria</taxon>
        <taxon>Lysobacterales</taxon>
        <taxon>Rhodanobacteraceae</taxon>
        <taxon>Dyella</taxon>
    </lineage>
</organism>
<dbReference type="PATRIC" id="fig|1217721.7.peg.232"/>
<dbReference type="AlphaFoldDB" id="A0A075JWV5"/>
<name>A0A075JWV5_9GAMM</name>
<sequence length="224" mass="24328">MKVFKRLCLLAALFLPMSVLGGGLDLLGGVKVEDPHDNLERIRASRHLVTMAVMKNDRAHAVDIPTELVPFMSATEIPVYINKADLEETGRQDYVLVVGAEDSEDKILRVISRDASGTLKLVLSRSDVLMCDGCGGMDEGSSIGLGKGTIEIRNIQGSASGGIDVTCLFRYSKTSRLWLLVDQATFLWSTDVPQGESQTSVQHKTAKDFGAVSLAGPKLFEHCF</sequence>
<dbReference type="HOGENOM" id="CLU_1233437_0_0_6"/>
<gene>
    <name evidence="2" type="ORF">HY57_01110</name>
</gene>
<dbReference type="RefSeq" id="WP_019466452.1">
    <property type="nucleotide sequence ID" value="NZ_ALOY01000174.1"/>
</dbReference>
<evidence type="ECO:0000313" key="3">
    <source>
        <dbReference type="Proteomes" id="UP000027987"/>
    </source>
</evidence>
<evidence type="ECO:0000313" key="2">
    <source>
        <dbReference type="EMBL" id="AIF45962.1"/>
    </source>
</evidence>
<feature type="chain" id="PRO_5001707173" description="Pilus formation protein N-terminal domain-containing protein" evidence="1">
    <location>
        <begin position="22"/>
        <end position="224"/>
    </location>
</feature>
<accession>A0A075JWV5</accession>
<evidence type="ECO:0008006" key="4">
    <source>
        <dbReference type="Google" id="ProtNLM"/>
    </source>
</evidence>
<dbReference type="EMBL" id="CP008884">
    <property type="protein sequence ID" value="AIF45962.1"/>
    <property type="molecule type" value="Genomic_DNA"/>
</dbReference>
<protein>
    <recommendedName>
        <fullName evidence="4">Pilus formation protein N-terminal domain-containing protein</fullName>
    </recommendedName>
</protein>
<keyword evidence="3" id="KW-1185">Reference proteome</keyword>
<proteinExistence type="predicted"/>
<evidence type="ECO:0000256" key="1">
    <source>
        <dbReference type="SAM" id="SignalP"/>
    </source>
</evidence>
<feature type="signal peptide" evidence="1">
    <location>
        <begin position="1"/>
        <end position="21"/>
    </location>
</feature>
<reference evidence="2 3" key="1">
    <citation type="submission" date="2014-07" db="EMBL/GenBank/DDBJ databases">
        <title>Complete Genome Sequence of Dyella japonica Strain A8 Isolated from Malaysian Tropical Soil.</title>
        <authorList>
            <person name="Hui R.K.H."/>
            <person name="Chen J.-W."/>
            <person name="Chan K.-G."/>
            <person name="Leung F.C.C."/>
        </authorList>
    </citation>
    <scope>NUCLEOTIDE SEQUENCE [LARGE SCALE GENOMIC DNA]</scope>
    <source>
        <strain evidence="2 3">A8</strain>
    </source>
</reference>